<keyword evidence="13" id="KW-1185">Reference proteome</keyword>
<gene>
    <name evidence="12" type="ORF">OKIOD_LOCUS2972</name>
</gene>
<keyword evidence="5" id="KW-0808">Transferase</keyword>
<comment type="similarity">
    <text evidence="2 11">Belongs to the glycosyltransferase 31 family.</text>
</comment>
<dbReference type="Gene3D" id="3.90.550.50">
    <property type="match status" value="1"/>
</dbReference>
<dbReference type="InterPro" id="IPR002659">
    <property type="entry name" value="Glyco_trans_31"/>
</dbReference>
<name>A0ABN7S084_OIKDI</name>
<protein>
    <recommendedName>
        <fullName evidence="11">Hexosyltransferase</fullName>
        <ecNumber evidence="11">2.4.1.-</ecNumber>
    </recommendedName>
</protein>
<dbReference type="InterPro" id="IPR036861">
    <property type="entry name" value="Endochitinase-like_sf"/>
</dbReference>
<dbReference type="Proteomes" id="UP001158576">
    <property type="component" value="Chromosome PAR"/>
</dbReference>
<reference evidence="12 13" key="1">
    <citation type="submission" date="2021-04" db="EMBL/GenBank/DDBJ databases">
        <authorList>
            <person name="Bliznina A."/>
        </authorList>
    </citation>
    <scope>NUCLEOTIDE SEQUENCE [LARGE SCALE GENOMIC DNA]</scope>
</reference>
<keyword evidence="7" id="KW-0735">Signal-anchor</keyword>
<evidence type="ECO:0000256" key="7">
    <source>
        <dbReference type="ARBA" id="ARBA00022968"/>
    </source>
</evidence>
<dbReference type="EMBL" id="OU015568">
    <property type="protein sequence ID" value="CAG5086946.1"/>
    <property type="molecule type" value="Genomic_DNA"/>
</dbReference>
<evidence type="ECO:0000256" key="1">
    <source>
        <dbReference type="ARBA" id="ARBA00004323"/>
    </source>
</evidence>
<keyword evidence="4 11" id="KW-0328">Glycosyltransferase</keyword>
<evidence type="ECO:0000313" key="12">
    <source>
        <dbReference type="EMBL" id="CAG5086946.1"/>
    </source>
</evidence>
<evidence type="ECO:0000256" key="11">
    <source>
        <dbReference type="RuleBase" id="RU363063"/>
    </source>
</evidence>
<evidence type="ECO:0000256" key="9">
    <source>
        <dbReference type="ARBA" id="ARBA00023034"/>
    </source>
</evidence>
<dbReference type="PANTHER" id="PTHR11214:SF3">
    <property type="entry name" value="BETA-1,3-GALACTOSYLTRANSFERASE 6"/>
    <property type="match status" value="1"/>
</dbReference>
<organism evidence="12 13">
    <name type="scientific">Oikopleura dioica</name>
    <name type="common">Tunicate</name>
    <dbReference type="NCBI Taxonomy" id="34765"/>
    <lineage>
        <taxon>Eukaryota</taxon>
        <taxon>Metazoa</taxon>
        <taxon>Chordata</taxon>
        <taxon>Tunicata</taxon>
        <taxon>Appendicularia</taxon>
        <taxon>Copelata</taxon>
        <taxon>Oikopleuridae</taxon>
        <taxon>Oikopleura</taxon>
    </lineage>
</organism>
<accession>A0ABN7S084</accession>
<dbReference type="EC" id="2.4.1.-" evidence="11"/>
<sequence>MCHIMEEEDSLAGDDQYDYDDGNYDCADGENQDFDCKKENAVDAVSVARSYWKNTSIVEEYRVIKKPKNINPRTDLLFGIKSQWNKKDRRDVIRKTYGNTTFYKPYVANFVFLIGETDNPSNYDELDQHDDILVGNFVDSFQNLTFKDSMFFAWALEAAPHMKICYKGDDDIFLNPFSFVQLLRNQSITDEPYIWGDVMYNNKRRTDPSYGKYQDLVWNEDLYPNYTSGACLFMNRAAVEVIHENIPKLPIIPIDDAFLAICMRNGGYGYENVINIEKPSKILKYPEIERTNLCYIEHSIGLHKYEPEMLECLWPKFLEQRKICYMENSTEISKIGYHCDMKYHWYLRKIEPFQDGQNKGRCGIEFNYSSCPLEDWDSDSGPCCSPNHYCGSSKDHCSCFECIDFKNMHMTKQGKCCKKVKVFSSRSDIAGIYEYSSQNEIYGTFIYERRGLVKSEEELFVLEKSEQTWYIANQKESVVAFSINKIEKCLETGEMFGEYETSMMCTEY</sequence>
<evidence type="ECO:0000256" key="5">
    <source>
        <dbReference type="ARBA" id="ARBA00022679"/>
    </source>
</evidence>
<keyword evidence="10" id="KW-0472">Membrane</keyword>
<evidence type="ECO:0000256" key="10">
    <source>
        <dbReference type="ARBA" id="ARBA00023136"/>
    </source>
</evidence>
<evidence type="ECO:0000256" key="2">
    <source>
        <dbReference type="ARBA" id="ARBA00008661"/>
    </source>
</evidence>
<evidence type="ECO:0000313" key="13">
    <source>
        <dbReference type="Proteomes" id="UP001158576"/>
    </source>
</evidence>
<keyword evidence="9 11" id="KW-0333">Golgi apparatus</keyword>
<dbReference type="PANTHER" id="PTHR11214">
    <property type="entry name" value="BETA-1,3-N-ACETYLGLUCOSAMINYLTRANSFERASE"/>
    <property type="match status" value="1"/>
</dbReference>
<keyword evidence="8" id="KW-1133">Transmembrane helix</keyword>
<keyword evidence="6" id="KW-0812">Transmembrane</keyword>
<evidence type="ECO:0000256" key="3">
    <source>
        <dbReference type="ARBA" id="ARBA00022669"/>
    </source>
</evidence>
<evidence type="ECO:0000256" key="6">
    <source>
        <dbReference type="ARBA" id="ARBA00022692"/>
    </source>
</evidence>
<evidence type="ECO:0000256" key="4">
    <source>
        <dbReference type="ARBA" id="ARBA00022676"/>
    </source>
</evidence>
<dbReference type="Pfam" id="PF01762">
    <property type="entry name" value="Galactosyl_T"/>
    <property type="match status" value="1"/>
</dbReference>
<comment type="subcellular location">
    <subcellularLocation>
        <location evidence="1 11">Golgi apparatus membrane</location>
        <topology evidence="1 11">Single-pass type II membrane protein</topology>
    </subcellularLocation>
</comment>
<keyword evidence="3" id="KW-0147">Chitin-binding</keyword>
<dbReference type="Gene3D" id="3.30.60.10">
    <property type="entry name" value="Endochitinase-like"/>
    <property type="match status" value="1"/>
</dbReference>
<proteinExistence type="inferred from homology"/>
<evidence type="ECO:0000256" key="8">
    <source>
        <dbReference type="ARBA" id="ARBA00022989"/>
    </source>
</evidence>